<reference evidence="4" key="2">
    <citation type="submission" date="2020-09" db="EMBL/GenBank/DDBJ databases">
        <authorList>
            <person name="Sun Q."/>
            <person name="Zhou Y."/>
        </authorList>
    </citation>
    <scope>NUCLEOTIDE SEQUENCE</scope>
    <source>
        <strain evidence="4">CGMCC 1.3617</strain>
    </source>
</reference>
<evidence type="ECO:0000313" key="4">
    <source>
        <dbReference type="EMBL" id="GGJ10090.1"/>
    </source>
</evidence>
<sequence length="445" mass="47315">MSPLDAPRDPRNSDLEAALIEAREAYATARPTSAAIHAKAREVMPGGNTRTVLFYTPFPTAMVRGEGARVWDADGRDYLDLCGEYTAGLFGHSETRILDAVKAAMDRGVNLAAVGENEGKFAALLCARFPSVDQLRFTNSGTEANIMALAGARGFTGRTEVLAFRGGYHGGVFTFPVGVPISPVNLPIPLRFADYNDVAGAVAAVREAGDKLAAVIVEPMQGSGGCIPATREFLQALRDVTKETGALLIFDEVMTSRHGFGGLQQRLGITPDMTTFGKYMAGGMSFGAFGGRREVMAVFDGHKPGAMPHAGTFNNNVLSMAAGCVAMGEIFDEAAAEALFARGEALREACNAVCAKHGVTMHFTGIGSMMNPHFRPGPITAPYKSSAAEEQMRELFFFDMLAAGMYLARRGMVALMLPVTDADCARFVAAVEEFCAARKPVLSPA</sequence>
<dbReference type="Gene3D" id="3.40.640.10">
    <property type="entry name" value="Type I PLP-dependent aspartate aminotransferase-like (Major domain)"/>
    <property type="match status" value="1"/>
</dbReference>
<dbReference type="Pfam" id="PF00202">
    <property type="entry name" value="Aminotran_3"/>
    <property type="match status" value="1"/>
</dbReference>
<dbReference type="PANTHER" id="PTHR43713">
    <property type="entry name" value="GLUTAMATE-1-SEMIALDEHYDE 2,1-AMINOMUTASE"/>
    <property type="match status" value="1"/>
</dbReference>
<dbReference type="SUPFAM" id="SSF53383">
    <property type="entry name" value="PLP-dependent transferases"/>
    <property type="match status" value="1"/>
</dbReference>
<dbReference type="InterPro" id="IPR015421">
    <property type="entry name" value="PyrdxlP-dep_Trfase_major"/>
</dbReference>
<dbReference type="CDD" id="cd00610">
    <property type="entry name" value="OAT_like"/>
    <property type="match status" value="1"/>
</dbReference>
<keyword evidence="5" id="KW-1185">Reference proteome</keyword>
<comment type="cofactor">
    <cofactor evidence="1">
        <name>pyridoxal 5'-phosphate</name>
        <dbReference type="ChEBI" id="CHEBI:597326"/>
    </cofactor>
</comment>
<dbReference type="PANTHER" id="PTHR43713:SF3">
    <property type="entry name" value="GLUTAMATE-1-SEMIALDEHYDE 2,1-AMINOMUTASE 1, CHLOROPLASTIC-RELATED"/>
    <property type="match status" value="1"/>
</dbReference>
<dbReference type="Gene3D" id="3.90.1150.10">
    <property type="entry name" value="Aspartate Aminotransferase, domain 1"/>
    <property type="match status" value="1"/>
</dbReference>
<proteinExistence type="inferred from homology"/>
<comment type="caution">
    <text evidence="4">The sequence shown here is derived from an EMBL/GenBank/DDBJ whole genome shotgun (WGS) entry which is preliminary data.</text>
</comment>
<gene>
    <name evidence="4" type="primary">hemL</name>
    <name evidence="4" type="ORF">GCM10011320_16450</name>
</gene>
<dbReference type="InterPro" id="IPR015424">
    <property type="entry name" value="PyrdxlP-dep_Trfase"/>
</dbReference>
<organism evidence="4 5">
    <name type="scientific">Neoroseomonas lacus</name>
    <dbReference type="NCBI Taxonomy" id="287609"/>
    <lineage>
        <taxon>Bacteria</taxon>
        <taxon>Pseudomonadati</taxon>
        <taxon>Pseudomonadota</taxon>
        <taxon>Alphaproteobacteria</taxon>
        <taxon>Acetobacterales</taxon>
        <taxon>Acetobacteraceae</taxon>
        <taxon>Neoroseomonas</taxon>
    </lineage>
</organism>
<name>A0A917KFL4_9PROT</name>
<dbReference type="Proteomes" id="UP000661507">
    <property type="component" value="Unassembled WGS sequence"/>
</dbReference>
<dbReference type="GO" id="GO:0030170">
    <property type="term" value="F:pyridoxal phosphate binding"/>
    <property type="evidence" value="ECO:0007669"/>
    <property type="project" value="InterPro"/>
</dbReference>
<protein>
    <submittedName>
        <fullName evidence="4">Glutamate-1-semialdehyde 2,1-aminomutase</fullName>
    </submittedName>
</protein>
<reference evidence="4" key="1">
    <citation type="journal article" date="2014" name="Int. J. Syst. Evol. Microbiol.">
        <title>Complete genome sequence of Corynebacterium casei LMG S-19264T (=DSM 44701T), isolated from a smear-ripened cheese.</title>
        <authorList>
            <consortium name="US DOE Joint Genome Institute (JGI-PGF)"/>
            <person name="Walter F."/>
            <person name="Albersmeier A."/>
            <person name="Kalinowski J."/>
            <person name="Ruckert C."/>
        </authorList>
    </citation>
    <scope>NUCLEOTIDE SEQUENCE</scope>
    <source>
        <strain evidence="4">CGMCC 1.3617</strain>
    </source>
</reference>
<evidence type="ECO:0000256" key="3">
    <source>
        <dbReference type="RuleBase" id="RU003560"/>
    </source>
</evidence>
<dbReference type="GO" id="GO:0008483">
    <property type="term" value="F:transaminase activity"/>
    <property type="evidence" value="ECO:0007669"/>
    <property type="project" value="InterPro"/>
</dbReference>
<evidence type="ECO:0000256" key="1">
    <source>
        <dbReference type="ARBA" id="ARBA00001933"/>
    </source>
</evidence>
<dbReference type="InterPro" id="IPR015422">
    <property type="entry name" value="PyrdxlP-dep_Trfase_small"/>
</dbReference>
<dbReference type="AlphaFoldDB" id="A0A917KFL4"/>
<keyword evidence="2 3" id="KW-0663">Pyridoxal phosphate</keyword>
<dbReference type="EMBL" id="BMKW01000003">
    <property type="protein sequence ID" value="GGJ10090.1"/>
    <property type="molecule type" value="Genomic_DNA"/>
</dbReference>
<accession>A0A917KFL4</accession>
<evidence type="ECO:0000256" key="2">
    <source>
        <dbReference type="ARBA" id="ARBA00022898"/>
    </source>
</evidence>
<evidence type="ECO:0000313" key="5">
    <source>
        <dbReference type="Proteomes" id="UP000661507"/>
    </source>
</evidence>
<comment type="similarity">
    <text evidence="3">Belongs to the class-III pyridoxal-phosphate-dependent aminotransferase family.</text>
</comment>
<dbReference type="InterPro" id="IPR005814">
    <property type="entry name" value="Aminotrans_3"/>
</dbReference>
<dbReference type="RefSeq" id="WP_188966543.1">
    <property type="nucleotide sequence ID" value="NZ_BMKW01000003.1"/>
</dbReference>